<dbReference type="PRINTS" id="PR01250">
    <property type="entry name" value="RIBOSOMALL34"/>
</dbReference>
<keyword evidence="5" id="KW-1185">Reference proteome</keyword>
<keyword evidence="3" id="KW-0687">Ribonucleoprotein</keyword>
<evidence type="ECO:0000256" key="1">
    <source>
        <dbReference type="ARBA" id="ARBA00009875"/>
    </source>
</evidence>
<dbReference type="GO" id="GO:0003735">
    <property type="term" value="F:structural constituent of ribosome"/>
    <property type="evidence" value="ECO:0007669"/>
    <property type="project" value="InterPro"/>
</dbReference>
<name>A0A3N4LQG3_9PEZI</name>
<comment type="similarity">
    <text evidence="1">Belongs to the eukaryotic ribosomal protein eL34 family.</text>
</comment>
<dbReference type="Pfam" id="PF01199">
    <property type="entry name" value="Ribosomal_L34e"/>
    <property type="match status" value="1"/>
</dbReference>
<reference evidence="4 5" key="1">
    <citation type="journal article" date="2018" name="Nat. Ecol. Evol.">
        <title>Pezizomycetes genomes reveal the molecular basis of ectomycorrhizal truffle lifestyle.</title>
        <authorList>
            <person name="Murat C."/>
            <person name="Payen T."/>
            <person name="Noel B."/>
            <person name="Kuo A."/>
            <person name="Morin E."/>
            <person name="Chen J."/>
            <person name="Kohler A."/>
            <person name="Krizsan K."/>
            <person name="Balestrini R."/>
            <person name="Da Silva C."/>
            <person name="Montanini B."/>
            <person name="Hainaut M."/>
            <person name="Levati E."/>
            <person name="Barry K.W."/>
            <person name="Belfiori B."/>
            <person name="Cichocki N."/>
            <person name="Clum A."/>
            <person name="Dockter R.B."/>
            <person name="Fauchery L."/>
            <person name="Guy J."/>
            <person name="Iotti M."/>
            <person name="Le Tacon F."/>
            <person name="Lindquist E.A."/>
            <person name="Lipzen A."/>
            <person name="Malagnac F."/>
            <person name="Mello A."/>
            <person name="Molinier V."/>
            <person name="Miyauchi S."/>
            <person name="Poulain J."/>
            <person name="Riccioni C."/>
            <person name="Rubini A."/>
            <person name="Sitrit Y."/>
            <person name="Splivallo R."/>
            <person name="Traeger S."/>
            <person name="Wang M."/>
            <person name="Zifcakova L."/>
            <person name="Wipf D."/>
            <person name="Zambonelli A."/>
            <person name="Paolocci F."/>
            <person name="Nowrousian M."/>
            <person name="Ottonello S."/>
            <person name="Baldrian P."/>
            <person name="Spatafora J.W."/>
            <person name="Henrissat B."/>
            <person name="Nagy L.G."/>
            <person name="Aury J.M."/>
            <person name="Wincker P."/>
            <person name="Grigoriev I.V."/>
            <person name="Bonfante P."/>
            <person name="Martin F.M."/>
        </authorList>
    </citation>
    <scope>NUCLEOTIDE SEQUENCE [LARGE SCALE GENOMIC DNA]</scope>
    <source>
        <strain evidence="4 5">ATCC MYA-4762</strain>
    </source>
</reference>
<dbReference type="FunCoup" id="A0A3N4LQG3">
    <property type="interactions" value="899"/>
</dbReference>
<dbReference type="Gene3D" id="6.20.340.10">
    <property type="match status" value="1"/>
</dbReference>
<evidence type="ECO:0000256" key="3">
    <source>
        <dbReference type="ARBA" id="ARBA00023274"/>
    </source>
</evidence>
<dbReference type="PROSITE" id="PS01145">
    <property type="entry name" value="RIBOSOMAL_L34E"/>
    <property type="match status" value="1"/>
</dbReference>
<dbReference type="InterPro" id="IPR038562">
    <property type="entry name" value="Ribosomal_eL34_C_sf"/>
</dbReference>
<dbReference type="EMBL" id="ML121575">
    <property type="protein sequence ID" value="RPB20225.1"/>
    <property type="molecule type" value="Genomic_DNA"/>
</dbReference>
<protein>
    <submittedName>
        <fullName evidence="4">Putative 60S ribosomal protein L34</fullName>
    </submittedName>
</protein>
<dbReference type="InterPro" id="IPR008195">
    <property type="entry name" value="Ribosomal_eL34"/>
</dbReference>
<dbReference type="GO" id="GO:0005840">
    <property type="term" value="C:ribosome"/>
    <property type="evidence" value="ECO:0007669"/>
    <property type="project" value="UniProtKB-KW"/>
</dbReference>
<dbReference type="GO" id="GO:0006412">
    <property type="term" value="P:translation"/>
    <property type="evidence" value="ECO:0007669"/>
    <property type="project" value="InterPro"/>
</dbReference>
<dbReference type="GO" id="GO:1990904">
    <property type="term" value="C:ribonucleoprotein complex"/>
    <property type="evidence" value="ECO:0007669"/>
    <property type="project" value="UniProtKB-KW"/>
</dbReference>
<dbReference type="OrthoDB" id="277449at2759"/>
<evidence type="ECO:0000313" key="4">
    <source>
        <dbReference type="EMBL" id="RPB20225.1"/>
    </source>
</evidence>
<dbReference type="STRING" id="1051890.A0A3N4LQG3"/>
<evidence type="ECO:0000256" key="2">
    <source>
        <dbReference type="ARBA" id="ARBA00022980"/>
    </source>
</evidence>
<gene>
    <name evidence="4" type="ORF">L211DRAFT_530257</name>
</gene>
<accession>A0A3N4LQG3</accession>
<dbReference type="PANTHER" id="PTHR46595">
    <property type="entry name" value="60S RIBOSOMAL PROTEIN L34"/>
    <property type="match status" value="1"/>
</dbReference>
<proteinExistence type="inferred from homology"/>
<keyword evidence="2 4" id="KW-0689">Ribosomal protein</keyword>
<dbReference type="AlphaFoldDB" id="A0A3N4LQG3"/>
<dbReference type="Gene3D" id="6.20.370.70">
    <property type="match status" value="1"/>
</dbReference>
<dbReference type="Proteomes" id="UP000267821">
    <property type="component" value="Unassembled WGS sequence"/>
</dbReference>
<dbReference type="InterPro" id="IPR018065">
    <property type="entry name" value="Ribosomal_eL34_CS"/>
</dbReference>
<sequence length="120" mass="13361">MPDSRLTYRRRNGYNTRSNKVRIVKTPGGKLRYLHIKKKGTAPKCGDCGIKLPGVPALRPKEYANVSKPSKNVSRAYGGSRCSNCVKDRVVRAFLIEEQKIVKKVLKEAQAPAPAAPKKR</sequence>
<dbReference type="InParanoid" id="A0A3N4LQG3"/>
<evidence type="ECO:0000313" key="5">
    <source>
        <dbReference type="Proteomes" id="UP000267821"/>
    </source>
</evidence>
<organism evidence="4 5">
    <name type="scientific">Terfezia boudieri ATCC MYA-4762</name>
    <dbReference type="NCBI Taxonomy" id="1051890"/>
    <lineage>
        <taxon>Eukaryota</taxon>
        <taxon>Fungi</taxon>
        <taxon>Dikarya</taxon>
        <taxon>Ascomycota</taxon>
        <taxon>Pezizomycotina</taxon>
        <taxon>Pezizomycetes</taxon>
        <taxon>Pezizales</taxon>
        <taxon>Pezizaceae</taxon>
        <taxon>Terfezia</taxon>
    </lineage>
</organism>